<dbReference type="AlphaFoldDB" id="A0A9N9A7R0"/>
<gene>
    <name evidence="2" type="ORF">PBRASI_LOCUS3611</name>
</gene>
<dbReference type="InterPro" id="IPR036691">
    <property type="entry name" value="Endo/exonu/phosph_ase_sf"/>
</dbReference>
<dbReference type="SUPFAM" id="SSF56219">
    <property type="entry name" value="DNase I-like"/>
    <property type="match status" value="1"/>
</dbReference>
<dbReference type="Gene3D" id="3.60.10.10">
    <property type="entry name" value="Endonuclease/exonuclease/phosphatase"/>
    <property type="match status" value="1"/>
</dbReference>
<evidence type="ECO:0000259" key="1">
    <source>
        <dbReference type="SMART" id="SM00128"/>
    </source>
</evidence>
<dbReference type="InterPro" id="IPR000300">
    <property type="entry name" value="IPPc"/>
</dbReference>
<name>A0A9N9A7R0_9GLOM</name>
<dbReference type="InterPro" id="IPR046985">
    <property type="entry name" value="IP5"/>
</dbReference>
<dbReference type="SMART" id="SM00128">
    <property type="entry name" value="IPPc"/>
    <property type="match status" value="1"/>
</dbReference>
<proteinExistence type="predicted"/>
<dbReference type="Gene3D" id="2.60.40.10">
    <property type="entry name" value="Immunoglobulins"/>
    <property type="match status" value="1"/>
</dbReference>
<feature type="domain" description="Inositol polyphosphate-related phosphatase" evidence="1">
    <location>
        <begin position="23"/>
        <end position="319"/>
    </location>
</feature>
<dbReference type="PANTHER" id="PTHR11200:SF300">
    <property type="entry name" value="TYPE II INOSITOL 1,4,5-TRISPHOSPHATE 5-PHOSPHATASE"/>
    <property type="match status" value="1"/>
</dbReference>
<dbReference type="Proteomes" id="UP000789739">
    <property type="component" value="Unassembled WGS sequence"/>
</dbReference>
<accession>A0A9N9A7R0</accession>
<reference evidence="2" key="1">
    <citation type="submission" date="2021-06" db="EMBL/GenBank/DDBJ databases">
        <authorList>
            <person name="Kallberg Y."/>
            <person name="Tangrot J."/>
            <person name="Rosling A."/>
        </authorList>
    </citation>
    <scope>NUCLEOTIDE SEQUENCE</scope>
    <source>
        <strain evidence="2">BR232B</strain>
    </source>
</reference>
<dbReference type="Pfam" id="PF22669">
    <property type="entry name" value="Exo_endo_phos2"/>
    <property type="match status" value="1"/>
</dbReference>
<dbReference type="GO" id="GO:0046856">
    <property type="term" value="P:phosphatidylinositol dephosphorylation"/>
    <property type="evidence" value="ECO:0007669"/>
    <property type="project" value="InterPro"/>
</dbReference>
<dbReference type="OrthoDB" id="7862313at2759"/>
<keyword evidence="3" id="KW-1185">Reference proteome</keyword>
<dbReference type="Pfam" id="PF21310">
    <property type="entry name" value="OCRL-like_ASH"/>
    <property type="match status" value="1"/>
</dbReference>
<organism evidence="2 3">
    <name type="scientific">Paraglomus brasilianum</name>
    <dbReference type="NCBI Taxonomy" id="144538"/>
    <lineage>
        <taxon>Eukaryota</taxon>
        <taxon>Fungi</taxon>
        <taxon>Fungi incertae sedis</taxon>
        <taxon>Mucoromycota</taxon>
        <taxon>Glomeromycotina</taxon>
        <taxon>Glomeromycetes</taxon>
        <taxon>Paraglomerales</taxon>
        <taxon>Paraglomeraceae</taxon>
        <taxon>Paraglomus</taxon>
    </lineage>
</organism>
<evidence type="ECO:0000313" key="3">
    <source>
        <dbReference type="Proteomes" id="UP000789739"/>
    </source>
</evidence>
<evidence type="ECO:0000313" key="2">
    <source>
        <dbReference type="EMBL" id="CAG8520737.1"/>
    </source>
</evidence>
<dbReference type="PANTHER" id="PTHR11200">
    <property type="entry name" value="INOSITOL 5-PHOSPHATASE"/>
    <property type="match status" value="1"/>
</dbReference>
<protein>
    <submittedName>
        <fullName evidence="2">10374_t:CDS:1</fullName>
    </submittedName>
</protein>
<dbReference type="GO" id="GO:0004439">
    <property type="term" value="F:phosphatidylinositol-4,5-bisphosphate 5-phosphatase activity"/>
    <property type="evidence" value="ECO:0007669"/>
    <property type="project" value="TreeGrafter"/>
</dbReference>
<dbReference type="InterPro" id="IPR013783">
    <property type="entry name" value="Ig-like_fold"/>
</dbReference>
<comment type="caution">
    <text evidence="2">The sequence shown here is derived from an EMBL/GenBank/DDBJ whole genome shotgun (WGS) entry which is preliminary data.</text>
</comment>
<dbReference type="InterPro" id="IPR048869">
    <property type="entry name" value="OCRL-1_2_ASH"/>
</dbReference>
<sequence>MASFVTKRMTEREEEFTEILIDRLITGTYNVNGQFAPDNLSVWLNPDYEPDIYAIGFQELDLSPEAYLVYDGTKEIEWTHAILLGLGEKANKYYKLVSKQLIGILLMIFVKKEQLPNIKDVQTDSVGVGMLGVMGNKGAVAARLRFRDSYLCFVCCHLAADPGQLARRNQDYLEICRRLGFSINTMASFPSPHLIWMGDLNYRIETLPESEVKTMLENNDMQLLLNFDQLNMQRRAKLAFNEFEEGDVTFPPTYKYDIGKTVYDTSEKRRSPAWTDRILWRSKQNDFIKQVYYTDHMDIIASDHKPVSAAFEMKVKIIHPDKQANVHSSVVRELDKLENERIPDATVSTNQVDFGKLTPDMLPKSEILIIENTGKVPVKFTFIPKFGEVSVSQSWLIVEPINGEIPPGTCLC</sequence>
<dbReference type="EMBL" id="CAJVPI010000332">
    <property type="protein sequence ID" value="CAG8520737.1"/>
    <property type="molecule type" value="Genomic_DNA"/>
</dbReference>